<dbReference type="PANTHER" id="PTHR44379:SF8">
    <property type="entry name" value="XANTHINE DEHYDROGENASE IRON-SULFUR-BINDING SUBUNIT XDHC-RELATED"/>
    <property type="match status" value="1"/>
</dbReference>
<dbReference type="Pfam" id="PF00111">
    <property type="entry name" value="Fer2"/>
    <property type="match status" value="1"/>
</dbReference>
<keyword evidence="2" id="KW-0479">Metal-binding</keyword>
<evidence type="ECO:0000313" key="7">
    <source>
        <dbReference type="Proteomes" id="UP000078383"/>
    </source>
</evidence>
<dbReference type="InterPro" id="IPR002888">
    <property type="entry name" value="2Fe-2S-bd"/>
</dbReference>
<keyword evidence="3" id="KW-0408">Iron</keyword>
<gene>
    <name evidence="6" type="primary">hcrC</name>
    <name evidence="6" type="ORF">ERS852502_02120</name>
</gene>
<dbReference type="PANTHER" id="PTHR44379">
    <property type="entry name" value="OXIDOREDUCTASE WITH IRON-SULFUR SUBUNIT"/>
    <property type="match status" value="1"/>
</dbReference>
<dbReference type="EMBL" id="CZBX01000009">
    <property type="protein sequence ID" value="CUQ90103.1"/>
    <property type="molecule type" value="Genomic_DNA"/>
</dbReference>
<dbReference type="PROSITE" id="PS51085">
    <property type="entry name" value="2FE2S_FER_2"/>
    <property type="match status" value="1"/>
</dbReference>
<keyword evidence="6" id="KW-0560">Oxidoreductase</keyword>
<evidence type="ECO:0000256" key="1">
    <source>
        <dbReference type="ARBA" id="ARBA00022714"/>
    </source>
</evidence>
<dbReference type="Pfam" id="PF01799">
    <property type="entry name" value="Fer2_2"/>
    <property type="match status" value="1"/>
</dbReference>
<dbReference type="GO" id="GO:0046872">
    <property type="term" value="F:metal ion binding"/>
    <property type="evidence" value="ECO:0007669"/>
    <property type="project" value="UniProtKB-KW"/>
</dbReference>
<feature type="domain" description="2Fe-2S ferredoxin-type" evidence="5">
    <location>
        <begin position="1"/>
        <end position="76"/>
    </location>
</feature>
<dbReference type="AlphaFoldDB" id="A0A174X2F9"/>
<dbReference type="SUPFAM" id="SSF47741">
    <property type="entry name" value="CO dehydrogenase ISP C-domain like"/>
    <property type="match status" value="1"/>
</dbReference>
<dbReference type="GO" id="GO:0051537">
    <property type="term" value="F:2 iron, 2 sulfur cluster binding"/>
    <property type="evidence" value="ECO:0007669"/>
    <property type="project" value="UniProtKB-KW"/>
</dbReference>
<dbReference type="InterPro" id="IPR036884">
    <property type="entry name" value="2Fe-2S-bd_dom_sf"/>
</dbReference>
<sequence length="164" mass="17850">MEVQFTLNGKKVSTEIAADTVLLNLLRDLGCKSVKCGCETTNCGLCTVWIDGKSRLSCSVLAASIDGHEVTTLEGVEKEAAEFGSFLAQEGAEQCGFCSPGFIMNVLAMFRELKNPSIEEIKEYLAGNLCRCTGYMGQLRAIQKYMEVRNTAVNITVKKMGGEE</sequence>
<dbReference type="Gene3D" id="1.10.150.120">
    <property type="entry name" value="[2Fe-2S]-binding domain"/>
    <property type="match status" value="1"/>
</dbReference>
<protein>
    <submittedName>
        <fullName evidence="6">4-hydroxybenzoyl-CoA reductase subunit gamma</fullName>
        <ecNumber evidence="6">1.3.7.9</ecNumber>
    </submittedName>
</protein>
<dbReference type="CDD" id="cd00207">
    <property type="entry name" value="fer2"/>
    <property type="match status" value="1"/>
</dbReference>
<evidence type="ECO:0000259" key="5">
    <source>
        <dbReference type="PROSITE" id="PS51085"/>
    </source>
</evidence>
<reference evidence="6 7" key="1">
    <citation type="submission" date="2015-09" db="EMBL/GenBank/DDBJ databases">
        <authorList>
            <consortium name="Pathogen Informatics"/>
        </authorList>
    </citation>
    <scope>NUCLEOTIDE SEQUENCE [LARGE SCALE GENOMIC DNA]</scope>
    <source>
        <strain evidence="6 7">2789STDY5834889</strain>
    </source>
</reference>
<dbReference type="InterPro" id="IPR012675">
    <property type="entry name" value="Beta-grasp_dom_sf"/>
</dbReference>
<proteinExistence type="predicted"/>
<organism evidence="6 7">
    <name type="scientific">[Ruminococcus] torques</name>
    <dbReference type="NCBI Taxonomy" id="33039"/>
    <lineage>
        <taxon>Bacteria</taxon>
        <taxon>Bacillati</taxon>
        <taxon>Bacillota</taxon>
        <taxon>Clostridia</taxon>
        <taxon>Lachnospirales</taxon>
        <taxon>Lachnospiraceae</taxon>
        <taxon>Mediterraneibacter</taxon>
    </lineage>
</organism>
<dbReference type="OrthoDB" id="9796880at2"/>
<evidence type="ECO:0000256" key="2">
    <source>
        <dbReference type="ARBA" id="ARBA00022723"/>
    </source>
</evidence>
<dbReference type="InterPro" id="IPR036010">
    <property type="entry name" value="2Fe-2S_ferredoxin-like_sf"/>
</dbReference>
<dbReference type="RefSeq" id="WP_015528188.1">
    <property type="nucleotide sequence ID" value="NZ_CABJEY010000005.1"/>
</dbReference>
<dbReference type="Proteomes" id="UP000078383">
    <property type="component" value="Unassembled WGS sequence"/>
</dbReference>
<dbReference type="InterPro" id="IPR051452">
    <property type="entry name" value="Diverse_Oxidoreductases"/>
</dbReference>
<name>A0A174X2F9_9FIRM</name>
<evidence type="ECO:0000313" key="6">
    <source>
        <dbReference type="EMBL" id="CUQ90103.1"/>
    </source>
</evidence>
<dbReference type="GO" id="GO:0016491">
    <property type="term" value="F:oxidoreductase activity"/>
    <property type="evidence" value="ECO:0007669"/>
    <property type="project" value="UniProtKB-KW"/>
</dbReference>
<accession>A0A174X2F9</accession>
<dbReference type="SUPFAM" id="SSF54292">
    <property type="entry name" value="2Fe-2S ferredoxin-like"/>
    <property type="match status" value="1"/>
</dbReference>
<evidence type="ECO:0000256" key="4">
    <source>
        <dbReference type="ARBA" id="ARBA00023014"/>
    </source>
</evidence>
<dbReference type="InterPro" id="IPR001041">
    <property type="entry name" value="2Fe-2S_ferredoxin-type"/>
</dbReference>
<keyword evidence="4" id="KW-0411">Iron-sulfur</keyword>
<dbReference type="EC" id="1.3.7.9" evidence="6"/>
<dbReference type="Gene3D" id="3.10.20.30">
    <property type="match status" value="1"/>
</dbReference>
<evidence type="ECO:0000256" key="3">
    <source>
        <dbReference type="ARBA" id="ARBA00023004"/>
    </source>
</evidence>
<keyword evidence="1" id="KW-0001">2Fe-2S</keyword>